<gene>
    <name evidence="2" type="ORF">ACFPOB_11280</name>
</gene>
<dbReference type="PANTHER" id="PTHR18964:SF149">
    <property type="entry name" value="BIFUNCTIONAL UDP-N-ACETYLGLUCOSAMINE 2-EPIMERASE_N-ACETYLMANNOSAMINE KINASE"/>
    <property type="match status" value="1"/>
</dbReference>
<dbReference type="Proteomes" id="UP001596053">
    <property type="component" value="Unassembled WGS sequence"/>
</dbReference>
<dbReference type="InterPro" id="IPR036390">
    <property type="entry name" value="WH_DNA-bd_sf"/>
</dbReference>
<accession>A0ABW0ISB6</accession>
<dbReference type="Gene3D" id="3.30.420.40">
    <property type="match status" value="2"/>
</dbReference>
<dbReference type="CDD" id="cd00092">
    <property type="entry name" value="HTH_CRP"/>
    <property type="match status" value="1"/>
</dbReference>
<dbReference type="Gene3D" id="1.10.10.10">
    <property type="entry name" value="Winged helix-like DNA-binding domain superfamily/Winged helix DNA-binding domain"/>
    <property type="match status" value="1"/>
</dbReference>
<dbReference type="PROSITE" id="PS01125">
    <property type="entry name" value="ROK"/>
    <property type="match status" value="1"/>
</dbReference>
<sequence length="404" mass="43104">MKLFGANMDHARRFNRRVVLETVRLQAPLSRAEITRATGLAPQTISNIIGELTEAGLVRSVSRRSGARGQPAVDLDINPDGGFTFGVSFGHGVLLVILTDVAGTVRDRAELDLASDAPEAVLDQTAATISAMLERQQVARQRVWGVGLVIPALFQDDRLVVLGEVALPGWKDFPLRQSLQDKLGLPVLLENDATAAAIGERLYGAGRTLTDFAYIYIGAGIGGGLFLRGQPYRGGYGKSGEIGHLVVDTNGRPCPCGNRGCLERYASVSLALKALGDVQAATVRHDDLDRIAEALADGDARLLAWLDEAASSLRQAVVMIENMLDPQTVILGGVLPRPVLEALVARIEPLPRSVSLNKAADTPRLIAAEMGPDTPALGAATLPVFDGMTPELSLLFKQDVVERI</sequence>
<comment type="similarity">
    <text evidence="1">Belongs to the ROK (NagC/XylR) family.</text>
</comment>
<protein>
    <submittedName>
        <fullName evidence="2">ROK family transcriptional regulator</fullName>
    </submittedName>
</protein>
<evidence type="ECO:0000256" key="1">
    <source>
        <dbReference type="ARBA" id="ARBA00006479"/>
    </source>
</evidence>
<dbReference type="SUPFAM" id="SSF53067">
    <property type="entry name" value="Actin-like ATPase domain"/>
    <property type="match status" value="1"/>
</dbReference>
<keyword evidence="3" id="KW-1185">Reference proteome</keyword>
<comment type="caution">
    <text evidence="2">The sequence shown here is derived from an EMBL/GenBank/DDBJ whole genome shotgun (WGS) entry which is preliminary data.</text>
</comment>
<dbReference type="Pfam" id="PF13412">
    <property type="entry name" value="HTH_24"/>
    <property type="match status" value="1"/>
</dbReference>
<dbReference type="RefSeq" id="WP_377798338.1">
    <property type="nucleotide sequence ID" value="NZ_JBHSLW010000013.1"/>
</dbReference>
<evidence type="ECO:0000313" key="2">
    <source>
        <dbReference type="EMBL" id="MFC5420140.1"/>
    </source>
</evidence>
<organism evidence="2 3">
    <name type="scientific">Bosea eneae</name>
    <dbReference type="NCBI Taxonomy" id="151454"/>
    <lineage>
        <taxon>Bacteria</taxon>
        <taxon>Pseudomonadati</taxon>
        <taxon>Pseudomonadota</taxon>
        <taxon>Alphaproteobacteria</taxon>
        <taxon>Hyphomicrobiales</taxon>
        <taxon>Boseaceae</taxon>
        <taxon>Bosea</taxon>
    </lineage>
</organism>
<evidence type="ECO:0000313" key="3">
    <source>
        <dbReference type="Proteomes" id="UP001596053"/>
    </source>
</evidence>
<dbReference type="InterPro" id="IPR049874">
    <property type="entry name" value="ROK_cs"/>
</dbReference>
<proteinExistence type="inferred from homology"/>
<dbReference type="InterPro" id="IPR043129">
    <property type="entry name" value="ATPase_NBD"/>
</dbReference>
<reference evidence="3" key="1">
    <citation type="journal article" date="2019" name="Int. J. Syst. Evol. Microbiol.">
        <title>The Global Catalogue of Microorganisms (GCM) 10K type strain sequencing project: providing services to taxonomists for standard genome sequencing and annotation.</title>
        <authorList>
            <consortium name="The Broad Institute Genomics Platform"/>
            <consortium name="The Broad Institute Genome Sequencing Center for Infectious Disease"/>
            <person name="Wu L."/>
            <person name="Ma J."/>
        </authorList>
    </citation>
    <scope>NUCLEOTIDE SEQUENCE [LARGE SCALE GENOMIC DNA]</scope>
    <source>
        <strain evidence="3">NCAIM B.01391</strain>
    </source>
</reference>
<name>A0ABW0ISB6_9HYPH</name>
<dbReference type="InterPro" id="IPR000600">
    <property type="entry name" value="ROK"/>
</dbReference>
<dbReference type="SUPFAM" id="SSF46785">
    <property type="entry name" value="Winged helix' DNA-binding domain"/>
    <property type="match status" value="1"/>
</dbReference>
<dbReference type="PANTHER" id="PTHR18964">
    <property type="entry name" value="ROK (REPRESSOR, ORF, KINASE) FAMILY"/>
    <property type="match status" value="1"/>
</dbReference>
<dbReference type="Pfam" id="PF00480">
    <property type="entry name" value="ROK"/>
    <property type="match status" value="1"/>
</dbReference>
<dbReference type="InterPro" id="IPR036388">
    <property type="entry name" value="WH-like_DNA-bd_sf"/>
</dbReference>
<dbReference type="EMBL" id="JBHSLW010000013">
    <property type="protein sequence ID" value="MFC5420140.1"/>
    <property type="molecule type" value="Genomic_DNA"/>
</dbReference>